<dbReference type="Proteomes" id="UP000011274">
    <property type="component" value="Segment"/>
</dbReference>
<keyword evidence="2" id="KW-1185">Reference proteome</keyword>
<sequence>MDRVMVVRAGGDGASNALFIALNLYKFAMDTAILDTHYGVVRHLYYNVFRRRNNQINDLQQQVLFLRCINKYLLCRNGQYAHLYNLYSALNEAKIRDHYELNRLRINRDRYEWLNYTSLVNAPRTIPATIDGPYSVDSLCLRRYAYFWGDEYRLTSPILATPFFCLAGIDHLYYEMIRWKSQCETISNLEMTVHGKHIFHDIFYIVEFRLQQMHVRYLVWLDDVDVQTELYVAGNCEDEECGDDASGRMPVNLLRRLYIGCDNSLLITQLSLADETNVMLRLLNMLINNLSANFVVSLDGRPPKNTKSAMLNVTNNAEACLSRTDKPLVFEDISRFGFSADRSDQIYEIEHMSQLNLGHVRTPNFLVFQHEIRVARQPSVAEMNRKLQEFLYFLSMGVLDTSIYVRMYMNYSGGEHNRYVDQKGAAGSVDKSMVCNDDKPNSAKKQLNIIYMQRYNKFEISRQSVDFNATFYDKTYVFSARNLICTVKSIKYLLRDVIPSHPLLPGTVMLIDESGRASGSGGGGSVWSRLTQNIVYLRRLKTFCFLINFSLQELHIQTDDADIKGVHIVSDTMMRDELNKVFVDLGGINRFDIQTIVLYNDVELKRVRLLEDLNLQLYYFVHRVDSTATAIEDFRKFFQRFMMASETKSRLNDDRLYAVFMHLLNLYSHVLL</sequence>
<dbReference type="RefSeq" id="YP_001883418.1">
    <property type="nucleotide sequence ID" value="NC_010671.1"/>
</dbReference>
<organismHost>
    <name type="scientific">Musca domestica</name>
    <name type="common">House fly</name>
    <dbReference type="NCBI Taxonomy" id="7370"/>
</organismHost>
<accession>B2YG67</accession>
<protein>
    <submittedName>
        <fullName evidence="1">Uncharacterized protein</fullName>
    </submittedName>
</protein>
<dbReference type="KEGG" id="vg:6295368"/>
<dbReference type="OrthoDB" id="39276at10239"/>
<dbReference type="EMBL" id="EU522111">
    <property type="protein sequence ID" value="ACD03549.1"/>
    <property type="molecule type" value="Genomic_DNA"/>
</dbReference>
<name>B2YG67_MHVB</name>
<gene>
    <name evidence="1" type="ORF">MdSGHV090</name>
</gene>
<evidence type="ECO:0000313" key="1">
    <source>
        <dbReference type="EMBL" id="ACD03549.1"/>
    </source>
</evidence>
<dbReference type="GeneID" id="6295368"/>
<reference evidence="1 2" key="1">
    <citation type="journal article" date="2008" name="Virology">
        <title>Sequence analysis of a non-classified, non-occluded DNA virus that causes salivary gland hypertrophy of Musca domestica, MdSGHV.</title>
        <authorList>
            <person name="Garcia-Maruniak A."/>
            <person name="Maruniak J.E."/>
            <person name="Farmerie W."/>
            <person name="Boucias D.G."/>
        </authorList>
    </citation>
    <scope>NUCLEOTIDE SEQUENCE [LARGE SCALE GENOMIC DNA]</scope>
    <source>
        <strain evidence="2">Isolate Musca domestica/United States/Boucias/-</strain>
    </source>
</reference>
<organism evidence="1 2">
    <name type="scientific">Musca hytrovirus</name>
    <name type="common">isolate Musca domestica/United States/Boucias/-</name>
    <name type="synonym">MHV</name>
    <dbReference type="NCBI Taxonomy" id="523909"/>
    <lineage>
        <taxon>Viruses</taxon>
        <taxon>Viruses incertae sedis</taxon>
        <taxon>Naldaviricetes</taxon>
        <taxon>Lefavirales</taxon>
        <taxon>Hytrosaviridae</taxon>
        <taxon>Muscavirus</taxon>
        <taxon>Muscavirus musdomesticae</taxon>
    </lineage>
</organism>
<proteinExistence type="predicted"/>
<evidence type="ECO:0000313" key="2">
    <source>
        <dbReference type="Proteomes" id="UP000011274"/>
    </source>
</evidence>